<dbReference type="EMBL" id="WLZX01000010">
    <property type="protein sequence ID" value="MTD28939.1"/>
    <property type="molecule type" value="Genomic_DNA"/>
</dbReference>
<organism evidence="1 2">
    <name type="scientific">Erwinia sorbitola</name>
    <dbReference type="NCBI Taxonomy" id="2681984"/>
    <lineage>
        <taxon>Bacteria</taxon>
        <taxon>Pseudomonadati</taxon>
        <taxon>Pseudomonadota</taxon>
        <taxon>Gammaproteobacteria</taxon>
        <taxon>Enterobacterales</taxon>
        <taxon>Erwiniaceae</taxon>
        <taxon>Erwinia</taxon>
    </lineage>
</organism>
<dbReference type="PANTHER" id="PTHR34319">
    <property type="entry name" value="MAJOR EXPORTED PROTEIN"/>
    <property type="match status" value="1"/>
</dbReference>
<accession>A0ABW9RFG0</accession>
<dbReference type="RefSeq" id="WP_154754172.1">
    <property type="nucleotide sequence ID" value="NZ_WLZX01000010.1"/>
</dbReference>
<dbReference type="InterPro" id="IPR008514">
    <property type="entry name" value="T6SS_Hcp"/>
</dbReference>
<comment type="caution">
    <text evidence="1">The sequence shown here is derived from an EMBL/GenBank/DDBJ whole genome shotgun (WGS) entry which is preliminary data.</text>
</comment>
<dbReference type="NCBIfam" id="TIGR03344">
    <property type="entry name" value="VI_effect_Hcp1"/>
    <property type="match status" value="1"/>
</dbReference>
<evidence type="ECO:0000313" key="1">
    <source>
        <dbReference type="EMBL" id="MTD28939.1"/>
    </source>
</evidence>
<evidence type="ECO:0000313" key="2">
    <source>
        <dbReference type="Proteomes" id="UP000480164"/>
    </source>
</evidence>
<proteinExistence type="predicted"/>
<dbReference type="InterPro" id="IPR052947">
    <property type="entry name" value="T6SS_Hcp1_domain"/>
</dbReference>
<keyword evidence="2" id="KW-1185">Reference proteome</keyword>
<dbReference type="PANTHER" id="PTHR34319:SF7">
    <property type="entry name" value="HNH ENDONUCLEASE DOMAIN-CONTAINING PROTEIN"/>
    <property type="match status" value="1"/>
</dbReference>
<name>A0ABW9RFG0_9GAMM</name>
<dbReference type="Gene3D" id="2.30.110.20">
    <property type="entry name" value="Hcp1-like"/>
    <property type="match status" value="1"/>
</dbReference>
<reference evidence="1 2" key="1">
    <citation type="submission" date="2019-11" db="EMBL/GenBank/DDBJ databases">
        <title>Erwinia sp. nov., isolated from feces of birds in Tibet plateau of China.</title>
        <authorList>
            <person name="Ge Y."/>
        </authorList>
    </citation>
    <scope>NUCLEOTIDE SEQUENCE [LARGE SCALE GENOMIC DNA]</scope>
    <source>
        <strain evidence="1 2">J316</strain>
    </source>
</reference>
<dbReference type="Proteomes" id="UP000480164">
    <property type="component" value="Unassembled WGS sequence"/>
</dbReference>
<dbReference type="SUPFAM" id="SSF141452">
    <property type="entry name" value="Hcp1-like"/>
    <property type="match status" value="1"/>
</dbReference>
<gene>
    <name evidence="1" type="primary">hcp</name>
    <name evidence="1" type="ORF">GK011_18570</name>
</gene>
<dbReference type="Pfam" id="PF05638">
    <property type="entry name" value="T6SS_HCP"/>
    <property type="match status" value="1"/>
</dbReference>
<dbReference type="InterPro" id="IPR036624">
    <property type="entry name" value="Hcp1-lik_sf"/>
</dbReference>
<protein>
    <submittedName>
        <fullName evidence="1">Type VI secretion system tube protein Hcp</fullName>
    </submittedName>
</protein>
<sequence length="159" mass="18230">MANIIYATIIGKQQGLISAGCSTLDSIGNKFQCRHEDQIIIYELVSHMTREEHVMLHPLEIRKPIDKSTPLLAQAITQNELLDCTFLFYRTSASGGIELYFKVNLKDATLCDIRFFYPNSLTHNEVQPQESVSFKYKSVTWEHVLAGTSAYSFWDDRVY</sequence>